<dbReference type="GO" id="GO:0003725">
    <property type="term" value="F:double-stranded RNA binding"/>
    <property type="evidence" value="ECO:0007669"/>
    <property type="project" value="InterPro"/>
</dbReference>
<sequence length="749" mass="79570">MRRKDRAVTREAIRLRGRVQGVGMRPFVFGLAERLGLVGFVRNDAEGVAIEVEGTAVEAFAAALRAEAPPLARIDALERRPLRSRGGDGFVIAPSGEGGRAATSIPADAATCDACLDDLFDPASRFYLYPFVTCTHCGPRFTITRAVPYDRSNTAMDGFALCPECDRAYRDPRDRRFHAEPIACPVCGPRLSHPVAEIVAALSAGRIVAVKGIGGFHLMCDALNEQSVAELRRRKAREAKPFAVMIANAVSLDRFAVPEAAHRDLIATPARPIVLMPLRPNILAPSVAPNLSRVGFLLPYAPLHHLIFHELAGRPQDRAWRNRALSVALVATSANPGGEPLAVEDDDARRRLAGIADLIVTHDRPILVRADDSVMAVAAAKPVFLRRARGFVPDPIDLGADGPCVLGVGAHLKATVTLTRGREAFVSQHIGDLDTVETVRFYHETVAHLSRVLDVTPDLIACDGHSDYGSTRYAEAFDRPLLRVQHHAAHLAAIAAEHQHRGPLLGVALDGHGRGDDGGNWGGEMMIVAGATWRRIGHLRPLALLGGDRAAREPWRMAVAALYALGRLDAVPALFPEIPLAAALAARVVAAPTTTSLGRLFDAASALLGLRTHQDYEGQAAMELEALVTAPRRLEGGFVLTGDTLDFTPLLAALAAPGIDCRAGAELFHGTLIAGLAAWIAGAASRQEMDCVALGGGCLMNCVLADGLAAALQERGLKPLLARAVPCNDGGLSLGQAAMARAWAAGSDS</sequence>
<dbReference type="PANTHER" id="PTHR42959">
    <property type="entry name" value="CARBAMOYLTRANSFERASE"/>
    <property type="match status" value="1"/>
</dbReference>
<evidence type="ECO:0000256" key="5">
    <source>
        <dbReference type="ARBA" id="ARBA00022771"/>
    </source>
</evidence>
<reference evidence="12 13" key="1">
    <citation type="journal article" date="2012" name="J. Bacteriol.">
        <title>Draft Genome Sequence of the Purple Photosynthetic Bacterium Phaeospirillum molischianum DSM120, a Particularly Versatile Bacterium.</title>
        <authorList>
            <person name="Duquesne K."/>
            <person name="Prima V."/>
            <person name="Ji B."/>
            <person name="Rouy Z."/>
            <person name="Medigue C."/>
            <person name="Talla E."/>
            <person name="Sturgis J.N."/>
        </authorList>
    </citation>
    <scope>NUCLEOTIDE SEQUENCE [LARGE SCALE GENOMIC DNA]</scope>
    <source>
        <strain evidence="13">DSM120</strain>
    </source>
</reference>
<protein>
    <recommendedName>
        <fullName evidence="8">Carbamoyltransferase HypF</fullName>
        <ecNumber evidence="8">6.2.-.-</ecNumber>
    </recommendedName>
</protein>
<dbReference type="GO" id="GO:0003998">
    <property type="term" value="F:acylphosphatase activity"/>
    <property type="evidence" value="ECO:0007669"/>
    <property type="project" value="UniProtKB-EC"/>
</dbReference>
<dbReference type="Gene3D" id="3.30.420.40">
    <property type="match status" value="1"/>
</dbReference>
<dbReference type="Pfam" id="PF00708">
    <property type="entry name" value="Acylphosphatase"/>
    <property type="match status" value="1"/>
</dbReference>
<keyword evidence="4" id="KW-0479">Metal-binding</keyword>
<dbReference type="Pfam" id="PF01300">
    <property type="entry name" value="Sua5_yciO_yrdC"/>
    <property type="match status" value="1"/>
</dbReference>
<dbReference type="Gene3D" id="3.90.870.50">
    <property type="match status" value="1"/>
</dbReference>
<gene>
    <name evidence="12" type="primary">hypF</name>
    <name evidence="12" type="ORF">PHAMO_10100</name>
</gene>
<evidence type="ECO:0000256" key="4">
    <source>
        <dbReference type="ARBA" id="ARBA00022723"/>
    </source>
</evidence>
<dbReference type="Pfam" id="PF07503">
    <property type="entry name" value="zf-HYPF"/>
    <property type="match status" value="2"/>
</dbReference>
<dbReference type="InterPro" id="IPR051060">
    <property type="entry name" value="Carbamoyltrans_HypF-like"/>
</dbReference>
<keyword evidence="6" id="KW-0862">Zinc</keyword>
<evidence type="ECO:0000256" key="2">
    <source>
        <dbReference type="ARBA" id="ARBA00008097"/>
    </source>
</evidence>
<dbReference type="Pfam" id="PF17788">
    <property type="entry name" value="HypF_C"/>
    <property type="match status" value="1"/>
</dbReference>
<evidence type="ECO:0000256" key="8">
    <source>
        <dbReference type="PIRNR" id="PIRNR006256"/>
    </source>
</evidence>
<dbReference type="InterPro" id="IPR006070">
    <property type="entry name" value="Sua5-like_dom"/>
</dbReference>
<name>H8FMT7_MAGML</name>
<dbReference type="AlphaFoldDB" id="H8FMT7"/>
<evidence type="ECO:0000313" key="12">
    <source>
        <dbReference type="EMBL" id="CCG39675.1"/>
    </source>
</evidence>
<comment type="caution">
    <text evidence="12">The sequence shown here is derived from an EMBL/GenBank/DDBJ whole genome shotgun (WGS) entry which is preliminary data.</text>
</comment>
<dbReference type="GO" id="GO:0016874">
    <property type="term" value="F:ligase activity"/>
    <property type="evidence" value="ECO:0007669"/>
    <property type="project" value="UniProtKB-UniRule"/>
</dbReference>
<evidence type="ECO:0000313" key="13">
    <source>
        <dbReference type="Proteomes" id="UP000004169"/>
    </source>
</evidence>
<keyword evidence="3" id="KW-0436">Ligase</keyword>
<dbReference type="InterPro" id="IPR036046">
    <property type="entry name" value="Acylphosphatase-like_dom_sf"/>
</dbReference>
<dbReference type="PROSITE" id="PS00150">
    <property type="entry name" value="ACYLPHOSPHATASE_1"/>
    <property type="match status" value="1"/>
</dbReference>
<keyword evidence="9" id="KW-0378">Hydrolase</keyword>
<comment type="catalytic activity">
    <reaction evidence="9">
        <text>an acyl phosphate + H2O = a carboxylate + phosphate + H(+)</text>
        <dbReference type="Rhea" id="RHEA:14965"/>
        <dbReference type="ChEBI" id="CHEBI:15377"/>
        <dbReference type="ChEBI" id="CHEBI:15378"/>
        <dbReference type="ChEBI" id="CHEBI:29067"/>
        <dbReference type="ChEBI" id="CHEBI:43474"/>
        <dbReference type="ChEBI" id="CHEBI:59918"/>
        <dbReference type="EC" id="3.6.1.7"/>
    </reaction>
</comment>
<accession>H8FMT7</accession>
<comment type="pathway">
    <text evidence="1 8">Protein modification; [NiFe] hydrogenase maturation.</text>
</comment>
<comment type="function">
    <text evidence="8">Involved in the maturation of [NiFe] hydrogenases. Along with HypE, it catalyzes the synthesis of the CN ligands of the active site iron of [NiFe]-hydrogenases. HypF functions as a carbamoyl transferase using carbamoylphosphate as a substrate and transferring the carboxamido moiety in an ATP-dependent reaction to the thiolate of the C-terminal cysteine of HypE yielding a protein-S-carboxamide.</text>
</comment>
<evidence type="ECO:0000256" key="9">
    <source>
        <dbReference type="PROSITE-ProRule" id="PRU00520"/>
    </source>
</evidence>
<keyword evidence="13" id="KW-1185">Reference proteome</keyword>
<dbReference type="SUPFAM" id="SSF54975">
    <property type="entry name" value="Acylphosphatase/BLUF domain-like"/>
    <property type="match status" value="1"/>
</dbReference>
<evidence type="ECO:0000256" key="3">
    <source>
        <dbReference type="ARBA" id="ARBA00022598"/>
    </source>
</evidence>
<dbReference type="InterPro" id="IPR041440">
    <property type="entry name" value="HypF_C"/>
</dbReference>
<dbReference type="Gene3D" id="3.30.110.120">
    <property type="match status" value="1"/>
</dbReference>
<comment type="catalytic activity">
    <reaction evidence="7 8">
        <text>C-terminal L-cysteinyl-[HypE protein] + carbamoyl phosphate + ATP + H2O = C-terminal S-carboxamide-L-cysteinyl-[HypE protein] + AMP + phosphate + diphosphate + H(+)</text>
        <dbReference type="Rhea" id="RHEA:55636"/>
        <dbReference type="Rhea" id="RHEA-COMP:14247"/>
        <dbReference type="Rhea" id="RHEA-COMP:14392"/>
        <dbReference type="ChEBI" id="CHEBI:15377"/>
        <dbReference type="ChEBI" id="CHEBI:15378"/>
        <dbReference type="ChEBI" id="CHEBI:30616"/>
        <dbReference type="ChEBI" id="CHEBI:33019"/>
        <dbReference type="ChEBI" id="CHEBI:43474"/>
        <dbReference type="ChEBI" id="CHEBI:58228"/>
        <dbReference type="ChEBI" id="CHEBI:76913"/>
        <dbReference type="ChEBI" id="CHEBI:139126"/>
        <dbReference type="ChEBI" id="CHEBI:456215"/>
    </reaction>
</comment>
<feature type="domain" description="Acylphosphatase-like" evidence="10">
    <location>
        <begin position="10"/>
        <end position="94"/>
    </location>
</feature>
<dbReference type="EMBL" id="CAHP01000001">
    <property type="protein sequence ID" value="CCG39675.1"/>
    <property type="molecule type" value="Genomic_DNA"/>
</dbReference>
<dbReference type="STRING" id="1150626.PHAMO_10100"/>
<dbReference type="InterPro" id="IPR001792">
    <property type="entry name" value="Acylphosphatase-like_dom"/>
</dbReference>
<evidence type="ECO:0000259" key="10">
    <source>
        <dbReference type="PROSITE" id="PS51160"/>
    </source>
</evidence>
<dbReference type="NCBIfam" id="TIGR00143">
    <property type="entry name" value="hypF"/>
    <property type="match status" value="1"/>
</dbReference>
<dbReference type="InterPro" id="IPR017968">
    <property type="entry name" value="Acylphosphatase_CS"/>
</dbReference>
<dbReference type="Pfam" id="PF22521">
    <property type="entry name" value="HypF_C_2"/>
    <property type="match status" value="1"/>
</dbReference>
<dbReference type="Proteomes" id="UP000004169">
    <property type="component" value="Unassembled WGS sequence"/>
</dbReference>
<dbReference type="SUPFAM" id="SSF55821">
    <property type="entry name" value="YrdC/RibB"/>
    <property type="match status" value="1"/>
</dbReference>
<feature type="domain" description="YrdC-like" evidence="11">
    <location>
        <begin position="192"/>
        <end position="390"/>
    </location>
</feature>
<dbReference type="PANTHER" id="PTHR42959:SF1">
    <property type="entry name" value="CARBAMOYLTRANSFERASE HYPF"/>
    <property type="match status" value="1"/>
</dbReference>
<evidence type="ECO:0000256" key="7">
    <source>
        <dbReference type="ARBA" id="ARBA00048220"/>
    </source>
</evidence>
<feature type="active site" evidence="9">
    <location>
        <position position="25"/>
    </location>
</feature>
<dbReference type="GO" id="GO:0016743">
    <property type="term" value="F:carboxyl- or carbamoyltransferase activity"/>
    <property type="evidence" value="ECO:0007669"/>
    <property type="project" value="UniProtKB-UniRule"/>
</dbReference>
<dbReference type="Gene3D" id="3.30.420.360">
    <property type="match status" value="1"/>
</dbReference>
<dbReference type="GO" id="GO:0008270">
    <property type="term" value="F:zinc ion binding"/>
    <property type="evidence" value="ECO:0007669"/>
    <property type="project" value="UniProtKB-KW"/>
</dbReference>
<dbReference type="GO" id="GO:0051604">
    <property type="term" value="P:protein maturation"/>
    <property type="evidence" value="ECO:0007669"/>
    <property type="project" value="TreeGrafter"/>
</dbReference>
<dbReference type="PIRSF" id="PIRSF006256">
    <property type="entry name" value="CMPcnvr_hdrg_mat"/>
    <property type="match status" value="1"/>
</dbReference>
<dbReference type="eggNOG" id="COG0068">
    <property type="taxonomic scope" value="Bacteria"/>
</dbReference>
<feature type="active site" evidence="9">
    <location>
        <position position="43"/>
    </location>
</feature>
<dbReference type="EC" id="6.2.-.-" evidence="8"/>
<comment type="similarity">
    <text evidence="2 8">Belongs to the carbamoyltransferase HypF family.</text>
</comment>
<dbReference type="UniPathway" id="UPA00335"/>
<proteinExistence type="inferred from homology"/>
<organism evidence="12 13">
    <name type="scientific">Magnetospirillum molischianum DSM 120</name>
    <dbReference type="NCBI Taxonomy" id="1150626"/>
    <lineage>
        <taxon>Bacteria</taxon>
        <taxon>Pseudomonadati</taxon>
        <taxon>Pseudomonadota</taxon>
        <taxon>Alphaproteobacteria</taxon>
        <taxon>Rhodospirillales</taxon>
        <taxon>Rhodospirillaceae</taxon>
        <taxon>Magnetospirillum</taxon>
    </lineage>
</organism>
<dbReference type="PROSITE" id="PS51163">
    <property type="entry name" value="YRDC"/>
    <property type="match status" value="1"/>
</dbReference>
<dbReference type="InterPro" id="IPR011125">
    <property type="entry name" value="Znf_HypF"/>
</dbReference>
<dbReference type="InterPro" id="IPR017945">
    <property type="entry name" value="DHBP_synth_RibB-like_a/b_dom"/>
</dbReference>
<keyword evidence="5" id="KW-0863">Zinc-finger</keyword>
<dbReference type="PROSITE" id="PS51160">
    <property type="entry name" value="ACYLPHOSPHATASE_3"/>
    <property type="match status" value="1"/>
</dbReference>
<evidence type="ECO:0000256" key="6">
    <source>
        <dbReference type="ARBA" id="ARBA00022833"/>
    </source>
</evidence>
<evidence type="ECO:0000259" key="11">
    <source>
        <dbReference type="PROSITE" id="PS51163"/>
    </source>
</evidence>
<dbReference type="InterPro" id="IPR055128">
    <property type="entry name" value="HypF_C_2"/>
</dbReference>
<evidence type="ECO:0000256" key="1">
    <source>
        <dbReference type="ARBA" id="ARBA00004711"/>
    </source>
</evidence>
<dbReference type="InterPro" id="IPR004421">
    <property type="entry name" value="Carbamoyltransferase_HypF"/>
</dbReference>